<feature type="domain" description="EF-hand" evidence="2">
    <location>
        <begin position="62"/>
        <end position="97"/>
    </location>
</feature>
<dbReference type="Pfam" id="PF13833">
    <property type="entry name" value="EF-hand_8"/>
    <property type="match status" value="1"/>
</dbReference>
<proteinExistence type="predicted"/>
<keyword evidence="1" id="KW-0106">Calcium</keyword>
<dbReference type="PROSITE" id="PS50222">
    <property type="entry name" value="EF_HAND_2"/>
    <property type="match status" value="1"/>
</dbReference>
<dbReference type="OrthoDB" id="343296at2759"/>
<evidence type="ECO:0000313" key="3">
    <source>
        <dbReference type="EMBL" id="KAG5622737.1"/>
    </source>
</evidence>
<name>A0A9J6AE97_SOLCO</name>
<accession>A0A9J6AE97</accession>
<protein>
    <recommendedName>
        <fullName evidence="2">EF-hand domain-containing protein</fullName>
    </recommendedName>
</protein>
<gene>
    <name evidence="3" type="ORF">H5410_007955</name>
</gene>
<sequence>MAALGRDVVFEDFFPSMVEKLGSEGFLNELKNGFRALMDKEREVITFESLKRNSALLGLEGMSDDELMCMLREGDLNGDDCLNEKEFCVLMVRLSPDLMQKSRMWFAHSVENDVINYGLYACLSAKYISNGVFDMGLIHIDAKYHRKRYATIMWQYERSKNVDGTISESEVTGIVASKFGGPRITKEHA</sequence>
<dbReference type="GO" id="GO:0005509">
    <property type="term" value="F:calcium ion binding"/>
    <property type="evidence" value="ECO:0007669"/>
    <property type="project" value="InterPro"/>
</dbReference>
<dbReference type="InterPro" id="IPR011992">
    <property type="entry name" value="EF-hand-dom_pair"/>
</dbReference>
<dbReference type="Proteomes" id="UP000824120">
    <property type="component" value="Chromosome 2"/>
</dbReference>
<comment type="caution">
    <text evidence="3">The sequence shown here is derived from an EMBL/GenBank/DDBJ whole genome shotgun (WGS) entry which is preliminary data.</text>
</comment>
<dbReference type="InterPro" id="IPR044205">
    <property type="entry name" value="KIC/PBP1/KRP1"/>
</dbReference>
<dbReference type="PANTHER" id="PTHR47319:SF19">
    <property type="entry name" value="CALCIUM-BINDING PROTEIN PBP1-LIKE"/>
    <property type="match status" value="1"/>
</dbReference>
<dbReference type="InterPro" id="IPR018247">
    <property type="entry name" value="EF_Hand_1_Ca_BS"/>
</dbReference>
<dbReference type="Gene3D" id="1.10.238.10">
    <property type="entry name" value="EF-hand"/>
    <property type="match status" value="1"/>
</dbReference>
<evidence type="ECO:0000259" key="2">
    <source>
        <dbReference type="PROSITE" id="PS50222"/>
    </source>
</evidence>
<evidence type="ECO:0000313" key="4">
    <source>
        <dbReference type="Proteomes" id="UP000824120"/>
    </source>
</evidence>
<evidence type="ECO:0000256" key="1">
    <source>
        <dbReference type="ARBA" id="ARBA00022837"/>
    </source>
</evidence>
<organism evidence="3 4">
    <name type="scientific">Solanum commersonii</name>
    <name type="common">Commerson's wild potato</name>
    <name type="synonym">Commerson's nightshade</name>
    <dbReference type="NCBI Taxonomy" id="4109"/>
    <lineage>
        <taxon>Eukaryota</taxon>
        <taxon>Viridiplantae</taxon>
        <taxon>Streptophyta</taxon>
        <taxon>Embryophyta</taxon>
        <taxon>Tracheophyta</taxon>
        <taxon>Spermatophyta</taxon>
        <taxon>Magnoliopsida</taxon>
        <taxon>eudicotyledons</taxon>
        <taxon>Gunneridae</taxon>
        <taxon>Pentapetalae</taxon>
        <taxon>asterids</taxon>
        <taxon>lamiids</taxon>
        <taxon>Solanales</taxon>
        <taxon>Solanaceae</taxon>
        <taxon>Solanoideae</taxon>
        <taxon>Solaneae</taxon>
        <taxon>Solanum</taxon>
    </lineage>
</organism>
<dbReference type="PANTHER" id="PTHR47319">
    <property type="entry name" value="CALCIUM-BINDING PROTEIN KIC"/>
    <property type="match status" value="1"/>
</dbReference>
<keyword evidence="4" id="KW-1185">Reference proteome</keyword>
<dbReference type="PROSITE" id="PS00018">
    <property type="entry name" value="EF_HAND_1"/>
    <property type="match status" value="1"/>
</dbReference>
<dbReference type="SUPFAM" id="SSF47473">
    <property type="entry name" value="EF-hand"/>
    <property type="match status" value="1"/>
</dbReference>
<dbReference type="AlphaFoldDB" id="A0A9J6AE97"/>
<dbReference type="InterPro" id="IPR002048">
    <property type="entry name" value="EF_hand_dom"/>
</dbReference>
<dbReference type="EMBL" id="JACXVP010000002">
    <property type="protein sequence ID" value="KAG5622737.1"/>
    <property type="molecule type" value="Genomic_DNA"/>
</dbReference>
<reference evidence="3 4" key="1">
    <citation type="submission" date="2020-09" db="EMBL/GenBank/DDBJ databases">
        <title>De no assembly of potato wild relative species, Solanum commersonii.</title>
        <authorList>
            <person name="Cho K."/>
        </authorList>
    </citation>
    <scope>NUCLEOTIDE SEQUENCE [LARGE SCALE GENOMIC DNA]</scope>
    <source>
        <strain evidence="3">LZ3.2</strain>
        <tissue evidence="3">Leaf</tissue>
    </source>
</reference>